<dbReference type="EMBL" id="JAGFBM010000009">
    <property type="protein sequence ID" value="MBO3086226.1"/>
    <property type="molecule type" value="Genomic_DNA"/>
</dbReference>
<dbReference type="Gene3D" id="1.10.150.20">
    <property type="entry name" value="5' to 3' exonuclease, C-terminal subdomain"/>
    <property type="match status" value="1"/>
</dbReference>
<dbReference type="Proteomes" id="UP000678317">
    <property type="component" value="Unassembled WGS sequence"/>
</dbReference>
<evidence type="ECO:0000313" key="2">
    <source>
        <dbReference type="Proteomes" id="UP000678317"/>
    </source>
</evidence>
<accession>A0ABS3SMP2</accession>
<organism evidence="1 2">
    <name type="scientific">Cellulomonas fengjieae</name>
    <dbReference type="NCBI Taxonomy" id="2819978"/>
    <lineage>
        <taxon>Bacteria</taxon>
        <taxon>Bacillati</taxon>
        <taxon>Actinomycetota</taxon>
        <taxon>Actinomycetes</taxon>
        <taxon>Micrococcales</taxon>
        <taxon>Cellulomonadaceae</taxon>
        <taxon>Cellulomonas</taxon>
    </lineage>
</organism>
<protein>
    <submittedName>
        <fullName evidence="1">Helix-hairpin-helix domain-containing protein</fullName>
    </submittedName>
</protein>
<reference evidence="1 2" key="1">
    <citation type="submission" date="2021-03" db="EMBL/GenBank/DDBJ databases">
        <title>novel species in genus Cellulomonas.</title>
        <authorList>
            <person name="Zhang G."/>
        </authorList>
    </citation>
    <scope>NUCLEOTIDE SEQUENCE [LARGE SCALE GENOMIC DNA]</scope>
    <source>
        <strain evidence="2">zg-ZUI188</strain>
    </source>
</reference>
<sequence length="161" mass="17012">MIAVDDLRRWALALPEATEKPHARLVGFRVADVGFARVDERRGVALLDVDPSRDRSEAGLRPLTKGSTEVDLAVADPRLTEQLVAEAWRFRAPAAVADAHPYVGAPPGGALPKAIGRAATGALHAAGLTTLDAVRAADLDAVLRLHGVGPKAVRILRELLA</sequence>
<name>A0ABS3SMP2_9CELL</name>
<proteinExistence type="predicted"/>
<comment type="caution">
    <text evidence="1">The sequence shown here is derived from an EMBL/GenBank/DDBJ whole genome shotgun (WGS) entry which is preliminary data.</text>
</comment>
<gene>
    <name evidence="1" type="ORF">J4035_16405</name>
</gene>
<keyword evidence="2" id="KW-1185">Reference proteome</keyword>
<evidence type="ECO:0000313" key="1">
    <source>
        <dbReference type="EMBL" id="MBO3086226.1"/>
    </source>
</evidence>
<dbReference type="RefSeq" id="WP_208290301.1">
    <property type="nucleotide sequence ID" value="NZ_CP074404.1"/>
</dbReference>